<evidence type="ECO:0000256" key="3">
    <source>
        <dbReference type="ARBA" id="ARBA00023125"/>
    </source>
</evidence>
<dbReference type="InterPro" id="IPR000524">
    <property type="entry name" value="Tscrpt_reg_HTH_GntR"/>
</dbReference>
<dbReference type="Pfam" id="PF07729">
    <property type="entry name" value="FCD"/>
    <property type="match status" value="1"/>
</dbReference>
<dbReference type="CDD" id="cd07377">
    <property type="entry name" value="WHTH_GntR"/>
    <property type="match status" value="1"/>
</dbReference>
<dbReference type="EMBL" id="QANS01000005">
    <property type="protein sequence ID" value="PTU30771.1"/>
    <property type="molecule type" value="Genomic_DNA"/>
</dbReference>
<evidence type="ECO:0000256" key="5">
    <source>
        <dbReference type="ARBA" id="ARBA00037357"/>
    </source>
</evidence>
<reference evidence="8 9" key="1">
    <citation type="submission" date="2018-04" db="EMBL/GenBank/DDBJ databases">
        <title>Novel species isolated from glacier.</title>
        <authorList>
            <person name="Liu Q."/>
            <person name="Xin Y.-H."/>
        </authorList>
    </citation>
    <scope>NUCLEOTIDE SEQUENCE [LARGE SCALE GENOMIC DNA]</scope>
    <source>
        <strain evidence="8 9">GT1R17</strain>
    </source>
</reference>
<organism evidence="8 9">
    <name type="scientific">Stenotrophobium rhamnosiphilum</name>
    <dbReference type="NCBI Taxonomy" id="2029166"/>
    <lineage>
        <taxon>Bacteria</taxon>
        <taxon>Pseudomonadati</taxon>
        <taxon>Pseudomonadota</taxon>
        <taxon>Gammaproteobacteria</taxon>
        <taxon>Nevskiales</taxon>
        <taxon>Nevskiaceae</taxon>
        <taxon>Stenotrophobium</taxon>
    </lineage>
</organism>
<dbReference type="Pfam" id="PF00392">
    <property type="entry name" value="GntR"/>
    <property type="match status" value="1"/>
</dbReference>
<name>A0A2T5MDW7_9GAMM</name>
<keyword evidence="2" id="KW-0805">Transcription regulation</keyword>
<keyword evidence="1" id="KW-0678">Repressor</keyword>
<evidence type="ECO:0000256" key="2">
    <source>
        <dbReference type="ARBA" id="ARBA00023015"/>
    </source>
</evidence>
<dbReference type="PRINTS" id="PR00035">
    <property type="entry name" value="HTHGNTR"/>
</dbReference>
<dbReference type="InterPro" id="IPR036390">
    <property type="entry name" value="WH_DNA-bd_sf"/>
</dbReference>
<protein>
    <recommendedName>
        <fullName evidence="6">Pyruvate dehydrogenase complex repressor</fullName>
    </recommendedName>
</protein>
<dbReference type="GO" id="GO:0003700">
    <property type="term" value="F:DNA-binding transcription factor activity"/>
    <property type="evidence" value="ECO:0007669"/>
    <property type="project" value="InterPro"/>
</dbReference>
<dbReference type="AlphaFoldDB" id="A0A2T5MDW7"/>
<dbReference type="InterPro" id="IPR011711">
    <property type="entry name" value="GntR_C"/>
</dbReference>
<dbReference type="Gene3D" id="1.10.10.10">
    <property type="entry name" value="Winged helix-like DNA-binding domain superfamily/Winged helix DNA-binding domain"/>
    <property type="match status" value="1"/>
</dbReference>
<comment type="function">
    <text evidence="5">Transcriptional repressor for the pyruvate dehydrogenase complex genes aceEF and lpd.</text>
</comment>
<proteinExistence type="predicted"/>
<evidence type="ECO:0000256" key="6">
    <source>
        <dbReference type="ARBA" id="ARBA00039592"/>
    </source>
</evidence>
<accession>A0A2T5MDW7</accession>
<feature type="domain" description="HTH gntR-type" evidence="7">
    <location>
        <begin position="18"/>
        <end position="86"/>
    </location>
</feature>
<dbReference type="PROSITE" id="PS50949">
    <property type="entry name" value="HTH_GNTR"/>
    <property type="match status" value="1"/>
</dbReference>
<keyword evidence="3" id="KW-0238">DNA-binding</keyword>
<evidence type="ECO:0000256" key="4">
    <source>
        <dbReference type="ARBA" id="ARBA00023163"/>
    </source>
</evidence>
<dbReference type="Proteomes" id="UP000244248">
    <property type="component" value="Unassembled WGS sequence"/>
</dbReference>
<evidence type="ECO:0000256" key="1">
    <source>
        <dbReference type="ARBA" id="ARBA00022491"/>
    </source>
</evidence>
<evidence type="ECO:0000313" key="8">
    <source>
        <dbReference type="EMBL" id="PTU30771.1"/>
    </source>
</evidence>
<keyword evidence="9" id="KW-1185">Reference proteome</keyword>
<dbReference type="GO" id="GO:0003677">
    <property type="term" value="F:DNA binding"/>
    <property type="evidence" value="ECO:0007669"/>
    <property type="project" value="UniProtKB-KW"/>
</dbReference>
<dbReference type="SMART" id="SM00895">
    <property type="entry name" value="FCD"/>
    <property type="match status" value="1"/>
</dbReference>
<dbReference type="PANTHER" id="PTHR43537">
    <property type="entry name" value="TRANSCRIPTIONAL REGULATOR, GNTR FAMILY"/>
    <property type="match status" value="1"/>
</dbReference>
<dbReference type="SUPFAM" id="SSF48008">
    <property type="entry name" value="GntR ligand-binding domain-like"/>
    <property type="match status" value="1"/>
</dbReference>
<dbReference type="InterPro" id="IPR036388">
    <property type="entry name" value="WH-like_DNA-bd_sf"/>
</dbReference>
<dbReference type="SMART" id="SM00345">
    <property type="entry name" value="HTH_GNTR"/>
    <property type="match status" value="1"/>
</dbReference>
<comment type="caution">
    <text evidence="8">The sequence shown here is derived from an EMBL/GenBank/DDBJ whole genome shotgun (WGS) entry which is preliminary data.</text>
</comment>
<keyword evidence="4" id="KW-0804">Transcription</keyword>
<evidence type="ECO:0000259" key="7">
    <source>
        <dbReference type="PROSITE" id="PS50949"/>
    </source>
</evidence>
<dbReference type="PANTHER" id="PTHR43537:SF34">
    <property type="entry name" value="PYRUVATE DEHYDROGENASE COMPLEX REPRESSOR"/>
    <property type="match status" value="1"/>
</dbReference>
<dbReference type="Gene3D" id="1.20.120.530">
    <property type="entry name" value="GntR ligand-binding domain-like"/>
    <property type="match status" value="1"/>
</dbReference>
<gene>
    <name evidence="8" type="ORF">CJD38_13515</name>
</gene>
<dbReference type="OrthoDB" id="5450856at2"/>
<dbReference type="InterPro" id="IPR008920">
    <property type="entry name" value="TF_FadR/GntR_C"/>
</dbReference>
<evidence type="ECO:0000313" key="9">
    <source>
        <dbReference type="Proteomes" id="UP000244248"/>
    </source>
</evidence>
<sequence>MVVRPLASDGPVTAPTSKNRATTVVEYLQRGIRENKFKVGKALPSERELSLSLGVSRASLREGISLLVSKGVLTRQHGIGTFVSAAKDQRMAEIWTDMVDRHPLIQADLIEFREMLESRTAELAAERGTQADKERLIQLGQDVDVAYRGSDRQQQVKADVALHQAIAEATHNPVFSYLIDSLLKVLHEHVQLSIAGLSPQSETSTQLRSQHHELVAAIVAGDAARAGAVSKQHIEFVRTRLNALDHIPPRRKR</sequence>
<dbReference type="SUPFAM" id="SSF46785">
    <property type="entry name" value="Winged helix' DNA-binding domain"/>
    <property type="match status" value="1"/>
</dbReference>